<sequence>MSPASKILGVVSLILLGSTISAFPHVDSDVSAPAQDTEQVDLHQILNEAAGMAAGEWNIDLKPNRTTLLDEAVARAIAEAIVDLQSNITTLDEAATRVIAEAIADLRPDRTSLLDEVAARVIAEVVVDLRPDRTLQFEQADFARLHIAPTEEALIARAAKPEDLQAAKIDTSRYPEQTNVPGTNNPSSGDLSNLPNFVKCNWIGHMCPNFYEPRLIGGLCYCVLDFNPGKND</sequence>
<evidence type="ECO:0000313" key="2">
    <source>
        <dbReference type="EMBL" id="RVX73653.1"/>
    </source>
</evidence>
<keyword evidence="1" id="KW-0732">Signal</keyword>
<dbReference type="OrthoDB" id="10321819at2759"/>
<dbReference type="AlphaFoldDB" id="A0A438NCZ1"/>
<protein>
    <submittedName>
        <fullName evidence="2">Uncharacterized protein</fullName>
    </submittedName>
</protein>
<feature type="chain" id="PRO_5019146519" evidence="1">
    <location>
        <begin position="23"/>
        <end position="232"/>
    </location>
</feature>
<accession>A0A438NCZ1</accession>
<comment type="caution">
    <text evidence="2">The sequence shown here is derived from an EMBL/GenBank/DDBJ whole genome shotgun (WGS) entry which is preliminary data.</text>
</comment>
<proteinExistence type="predicted"/>
<reference evidence="2 3" key="1">
    <citation type="submission" date="2017-03" db="EMBL/GenBank/DDBJ databases">
        <title>Genomes of endolithic fungi from Antarctica.</title>
        <authorList>
            <person name="Coleine C."/>
            <person name="Masonjones S."/>
            <person name="Stajich J.E."/>
        </authorList>
    </citation>
    <scope>NUCLEOTIDE SEQUENCE [LARGE SCALE GENOMIC DNA]</scope>
    <source>
        <strain evidence="2 3">CCFEE 6314</strain>
    </source>
</reference>
<evidence type="ECO:0000313" key="3">
    <source>
        <dbReference type="Proteomes" id="UP000288859"/>
    </source>
</evidence>
<feature type="signal peptide" evidence="1">
    <location>
        <begin position="1"/>
        <end position="22"/>
    </location>
</feature>
<name>A0A438NCZ1_EXOME</name>
<dbReference type="VEuPathDB" id="FungiDB:PV10_06370"/>
<dbReference type="EMBL" id="NAJM01000007">
    <property type="protein sequence ID" value="RVX73653.1"/>
    <property type="molecule type" value="Genomic_DNA"/>
</dbReference>
<gene>
    <name evidence="2" type="ORF">B0A52_02543</name>
</gene>
<evidence type="ECO:0000256" key="1">
    <source>
        <dbReference type="SAM" id="SignalP"/>
    </source>
</evidence>
<organism evidence="2 3">
    <name type="scientific">Exophiala mesophila</name>
    <name type="common">Black yeast-like fungus</name>
    <dbReference type="NCBI Taxonomy" id="212818"/>
    <lineage>
        <taxon>Eukaryota</taxon>
        <taxon>Fungi</taxon>
        <taxon>Dikarya</taxon>
        <taxon>Ascomycota</taxon>
        <taxon>Pezizomycotina</taxon>
        <taxon>Eurotiomycetes</taxon>
        <taxon>Chaetothyriomycetidae</taxon>
        <taxon>Chaetothyriales</taxon>
        <taxon>Herpotrichiellaceae</taxon>
        <taxon>Exophiala</taxon>
    </lineage>
</organism>
<dbReference type="Proteomes" id="UP000288859">
    <property type="component" value="Unassembled WGS sequence"/>
</dbReference>